<dbReference type="InterPro" id="IPR027267">
    <property type="entry name" value="AH/BAR_dom_sf"/>
</dbReference>
<dbReference type="PROSITE" id="PS50003">
    <property type="entry name" value="PH_DOMAIN"/>
    <property type="match status" value="1"/>
</dbReference>
<dbReference type="SUPFAM" id="SSF103657">
    <property type="entry name" value="BAR/IMD domain-like"/>
    <property type="match status" value="1"/>
</dbReference>
<feature type="region of interest" description="Disordered" evidence="2">
    <location>
        <begin position="1"/>
        <end position="31"/>
    </location>
</feature>
<dbReference type="InterPro" id="IPR046869">
    <property type="entry name" value="SLM1/RGC1-like_PH"/>
</dbReference>
<keyword evidence="5" id="KW-1185">Reference proteome</keyword>
<organism evidence="4 5">
    <name type="scientific">Delitschia confertaspora ATCC 74209</name>
    <dbReference type="NCBI Taxonomy" id="1513339"/>
    <lineage>
        <taxon>Eukaryota</taxon>
        <taxon>Fungi</taxon>
        <taxon>Dikarya</taxon>
        <taxon>Ascomycota</taxon>
        <taxon>Pezizomycotina</taxon>
        <taxon>Dothideomycetes</taxon>
        <taxon>Pleosporomycetidae</taxon>
        <taxon>Pleosporales</taxon>
        <taxon>Delitschiaceae</taxon>
        <taxon>Delitschia</taxon>
    </lineage>
</organism>
<evidence type="ECO:0000256" key="1">
    <source>
        <dbReference type="ARBA" id="ARBA00022553"/>
    </source>
</evidence>
<dbReference type="InterPro" id="IPR043453">
    <property type="entry name" value="Slm1_PH"/>
</dbReference>
<reference evidence="4" key="1">
    <citation type="journal article" date="2020" name="Stud. Mycol.">
        <title>101 Dothideomycetes genomes: a test case for predicting lifestyles and emergence of pathogens.</title>
        <authorList>
            <person name="Haridas S."/>
            <person name="Albert R."/>
            <person name="Binder M."/>
            <person name="Bloem J."/>
            <person name="Labutti K."/>
            <person name="Salamov A."/>
            <person name="Andreopoulos B."/>
            <person name="Baker S."/>
            <person name="Barry K."/>
            <person name="Bills G."/>
            <person name="Bluhm B."/>
            <person name="Cannon C."/>
            <person name="Castanera R."/>
            <person name="Culley D."/>
            <person name="Daum C."/>
            <person name="Ezra D."/>
            <person name="Gonzalez J."/>
            <person name="Henrissat B."/>
            <person name="Kuo A."/>
            <person name="Liang C."/>
            <person name="Lipzen A."/>
            <person name="Lutzoni F."/>
            <person name="Magnuson J."/>
            <person name="Mondo S."/>
            <person name="Nolan M."/>
            <person name="Ohm R."/>
            <person name="Pangilinan J."/>
            <person name="Park H.-J."/>
            <person name="Ramirez L."/>
            <person name="Alfaro M."/>
            <person name="Sun H."/>
            <person name="Tritt A."/>
            <person name="Yoshinaga Y."/>
            <person name="Zwiers L.-H."/>
            <person name="Turgeon B."/>
            <person name="Goodwin S."/>
            <person name="Spatafora J."/>
            <person name="Crous P."/>
            <person name="Grigoriev I."/>
        </authorList>
    </citation>
    <scope>NUCLEOTIDE SEQUENCE</scope>
    <source>
        <strain evidence="4">ATCC 74209</strain>
    </source>
</reference>
<dbReference type="CDD" id="cd13311">
    <property type="entry name" value="PH_Slm1"/>
    <property type="match status" value="1"/>
</dbReference>
<evidence type="ECO:0000313" key="5">
    <source>
        <dbReference type="Proteomes" id="UP000799536"/>
    </source>
</evidence>
<comment type="caution">
    <text evidence="4">The sequence shown here is derived from an EMBL/GenBank/DDBJ whole genome shotgun (WGS) entry which is preliminary data.</text>
</comment>
<dbReference type="EMBL" id="ML994029">
    <property type="protein sequence ID" value="KAF2200290.1"/>
    <property type="molecule type" value="Genomic_DNA"/>
</dbReference>
<dbReference type="AlphaFoldDB" id="A0A9P4JJH3"/>
<dbReference type="Pfam" id="PF20400">
    <property type="entry name" value="BAR_4"/>
    <property type="match status" value="1"/>
</dbReference>
<dbReference type="PANTHER" id="PTHR31941:SF1">
    <property type="entry name" value="CYTOSKELETAL SIGNALING PROTEIN SLM1"/>
    <property type="match status" value="1"/>
</dbReference>
<dbReference type="Gene3D" id="2.30.29.30">
    <property type="entry name" value="Pleckstrin-homology domain (PH domain)/Phosphotyrosine-binding domain (PTB)"/>
    <property type="match status" value="1"/>
</dbReference>
<proteinExistence type="predicted"/>
<protein>
    <submittedName>
        <fullName evidence="4">PH domain-containing protein</fullName>
    </submittedName>
</protein>
<dbReference type="InterPro" id="IPR046868">
    <property type="entry name" value="BAR_4"/>
</dbReference>
<feature type="compositionally biased region" description="Low complexity" evidence="2">
    <location>
        <begin position="416"/>
        <end position="435"/>
    </location>
</feature>
<dbReference type="SUPFAM" id="SSF50729">
    <property type="entry name" value="PH domain-like"/>
    <property type="match status" value="1"/>
</dbReference>
<dbReference type="InterPro" id="IPR011993">
    <property type="entry name" value="PH-like_dom_sf"/>
</dbReference>
<feature type="region of interest" description="Disordered" evidence="2">
    <location>
        <begin position="412"/>
        <end position="492"/>
    </location>
</feature>
<keyword evidence="1" id="KW-0597">Phosphoprotein</keyword>
<dbReference type="Proteomes" id="UP000799536">
    <property type="component" value="Unassembled WGS sequence"/>
</dbReference>
<gene>
    <name evidence="4" type="ORF">GQ43DRAFT_441690</name>
</gene>
<evidence type="ECO:0000256" key="2">
    <source>
        <dbReference type="SAM" id="MobiDB-lite"/>
    </source>
</evidence>
<evidence type="ECO:0000259" key="3">
    <source>
        <dbReference type="PROSITE" id="PS50003"/>
    </source>
</evidence>
<dbReference type="OrthoDB" id="2264563at2759"/>
<feature type="compositionally biased region" description="Low complexity" evidence="2">
    <location>
        <begin position="1"/>
        <end position="15"/>
    </location>
</feature>
<dbReference type="SMART" id="SM00233">
    <property type="entry name" value="PH"/>
    <property type="match status" value="1"/>
</dbReference>
<sequence length="492" mass="53726">MATPTSATSSQPTRTFTNSTGDETLPDEDTSEVTRLFHERLQAWKHAVGYLEEYVTATEKVHHAHGKEYDKVLKTVSHPLKEGHHFDQAVGGIAGMFEAIRSNTQGLSDSHTTTAKQLKSTILPIFERLHTEIKNKSKELLKGAGKGSKAVDKARHSTQKHVEMLGQYTASFDSTGGRLTAAEDPYVLQRGVMHRLHKQIIEENNNRQDLISVQNSFAQFEAHIIQTIQHGMGQFMQVVNTQAEQSKQMYGDMVGKAQQVPLDFEWNGFVQRNNNVLIDPSAPARSVENATFPNQNHRATQPLIAGSLERKGKIMRSYDTNYYVVTPAKFLHEFKTDDDFAKDPTPELSLYLPDCVVGGVNGPKFNVKGKDVSKGKVGNTFSMSHELQFKAHTPQAAQQWWEVIRQAAGQVTGELPEGSTPTSPTESNTTSGTTPLSPVSNEKHVAPIQTQGLPDRTGTGMTTGTTGSTATSAGGPLSAAPASGVEGKTGEY</sequence>
<dbReference type="Pfam" id="PF20399">
    <property type="entry name" value="PH_20"/>
    <property type="match status" value="1"/>
</dbReference>
<dbReference type="Gene3D" id="1.20.1270.60">
    <property type="entry name" value="Arfaptin homology (AH) domain/BAR domain"/>
    <property type="match status" value="1"/>
</dbReference>
<evidence type="ECO:0000313" key="4">
    <source>
        <dbReference type="EMBL" id="KAF2200290.1"/>
    </source>
</evidence>
<feature type="compositionally biased region" description="Low complexity" evidence="2">
    <location>
        <begin position="457"/>
        <end position="484"/>
    </location>
</feature>
<dbReference type="PANTHER" id="PTHR31941">
    <property type="entry name" value="CYTOSKELETAL SIGNALING PROTEIN SLM1"/>
    <property type="match status" value="1"/>
</dbReference>
<name>A0A9P4JJH3_9PLEO</name>
<accession>A0A9P4JJH3</accession>
<dbReference type="InterPro" id="IPR001849">
    <property type="entry name" value="PH_domain"/>
</dbReference>
<feature type="domain" description="PH" evidence="3">
    <location>
        <begin position="301"/>
        <end position="409"/>
    </location>
</feature>